<dbReference type="SUPFAM" id="SSF51445">
    <property type="entry name" value="(Trans)glycosidases"/>
    <property type="match status" value="1"/>
</dbReference>
<protein>
    <submittedName>
        <fullName evidence="3">AGAP005634PAlike</fullName>
    </submittedName>
</protein>
<dbReference type="Pfam" id="PF00704">
    <property type="entry name" value="Glyco_hydro_18"/>
    <property type="match status" value="1"/>
</dbReference>
<feature type="domain" description="GH18" evidence="2">
    <location>
        <begin position="34"/>
        <end position="147"/>
    </location>
</feature>
<accession>A0A7T8H2U7</accession>
<dbReference type="InterPro" id="IPR017853">
    <property type="entry name" value="GH"/>
</dbReference>
<dbReference type="PANTHER" id="PTHR11177">
    <property type="entry name" value="CHITINASE"/>
    <property type="match status" value="1"/>
</dbReference>
<reference evidence="4" key="1">
    <citation type="submission" date="2021-01" db="EMBL/GenBank/DDBJ databases">
        <title>Caligus Genome Assembly.</title>
        <authorList>
            <person name="Gallardo-Escarate C."/>
        </authorList>
    </citation>
    <scope>NUCLEOTIDE SEQUENCE [LARGE SCALE GENOMIC DNA]</scope>
</reference>
<dbReference type="InterPro" id="IPR001223">
    <property type="entry name" value="Glyco_hydro18_cat"/>
</dbReference>
<evidence type="ECO:0000256" key="1">
    <source>
        <dbReference type="SAM" id="SignalP"/>
    </source>
</evidence>
<proteinExistence type="predicted"/>
<dbReference type="GO" id="GO:0008061">
    <property type="term" value="F:chitin binding"/>
    <property type="evidence" value="ECO:0007669"/>
    <property type="project" value="TreeGrafter"/>
</dbReference>
<dbReference type="Gene3D" id="3.20.20.80">
    <property type="entry name" value="Glycosidases"/>
    <property type="match status" value="1"/>
</dbReference>
<feature type="chain" id="PRO_5031564210" evidence="1">
    <location>
        <begin position="19"/>
        <end position="147"/>
    </location>
</feature>
<name>A0A7T8H2U7_CALRO</name>
<dbReference type="GO" id="GO:0006032">
    <property type="term" value="P:chitin catabolic process"/>
    <property type="evidence" value="ECO:0007669"/>
    <property type="project" value="TreeGrafter"/>
</dbReference>
<dbReference type="PANTHER" id="PTHR11177:SF403">
    <property type="entry name" value="CHITINASE 2-RELATED"/>
    <property type="match status" value="1"/>
</dbReference>
<dbReference type="GO" id="GO:0004568">
    <property type="term" value="F:chitinase activity"/>
    <property type="evidence" value="ECO:0007669"/>
    <property type="project" value="TreeGrafter"/>
</dbReference>
<evidence type="ECO:0000313" key="3">
    <source>
        <dbReference type="EMBL" id="QQP42408.1"/>
    </source>
</evidence>
<dbReference type="Proteomes" id="UP000595437">
    <property type="component" value="Chromosome 11"/>
</dbReference>
<dbReference type="GO" id="GO:0005975">
    <property type="term" value="P:carbohydrate metabolic process"/>
    <property type="evidence" value="ECO:0007669"/>
    <property type="project" value="InterPro"/>
</dbReference>
<evidence type="ECO:0000259" key="2">
    <source>
        <dbReference type="PROSITE" id="PS51910"/>
    </source>
</evidence>
<keyword evidence="1" id="KW-0732">Signal</keyword>
<keyword evidence="4" id="KW-1185">Reference proteome</keyword>
<dbReference type="InterPro" id="IPR050314">
    <property type="entry name" value="Glycosyl_Hydrlase_18"/>
</dbReference>
<organism evidence="3 4">
    <name type="scientific">Caligus rogercresseyi</name>
    <name type="common">Sea louse</name>
    <dbReference type="NCBI Taxonomy" id="217165"/>
    <lineage>
        <taxon>Eukaryota</taxon>
        <taxon>Metazoa</taxon>
        <taxon>Ecdysozoa</taxon>
        <taxon>Arthropoda</taxon>
        <taxon>Crustacea</taxon>
        <taxon>Multicrustacea</taxon>
        <taxon>Hexanauplia</taxon>
        <taxon>Copepoda</taxon>
        <taxon>Siphonostomatoida</taxon>
        <taxon>Caligidae</taxon>
        <taxon>Caligus</taxon>
    </lineage>
</organism>
<sequence length="147" mass="16151">MDVSTGSILFFLLTSSMAERLSGPGNSTVDGHNKVVVCYWGSWSNYRPKDGAFKPEDIDPSLCTHLIYSFAGLDEGSSGIKSLDPWMDLEENYGLAGYRKVTDLKYARPDLKVSIAIGGWNEGSKKYSAMARDAESRLPLWKALSSS</sequence>
<dbReference type="EMBL" id="CP045900">
    <property type="protein sequence ID" value="QQP42408.1"/>
    <property type="molecule type" value="Genomic_DNA"/>
</dbReference>
<evidence type="ECO:0000313" key="4">
    <source>
        <dbReference type="Proteomes" id="UP000595437"/>
    </source>
</evidence>
<gene>
    <name evidence="3" type="ORF">FKW44_017059</name>
</gene>
<feature type="signal peptide" evidence="1">
    <location>
        <begin position="1"/>
        <end position="18"/>
    </location>
</feature>
<dbReference type="OrthoDB" id="6369165at2759"/>
<dbReference type="PROSITE" id="PS51910">
    <property type="entry name" value="GH18_2"/>
    <property type="match status" value="1"/>
</dbReference>
<dbReference type="GO" id="GO:0005576">
    <property type="term" value="C:extracellular region"/>
    <property type="evidence" value="ECO:0007669"/>
    <property type="project" value="TreeGrafter"/>
</dbReference>
<dbReference type="AlphaFoldDB" id="A0A7T8H2U7"/>